<reference evidence="3" key="1">
    <citation type="submission" date="2016-11" db="EMBL/GenBank/DDBJ databases">
        <authorList>
            <person name="Varghese N."/>
            <person name="Submissions S."/>
        </authorList>
    </citation>
    <scope>NUCLEOTIDE SEQUENCE [LARGE SCALE GENOMIC DNA]</scope>
    <source>
        <strain evidence="3">DSM 16219</strain>
    </source>
</reference>
<gene>
    <name evidence="2" type="ORF">SAMN02745216_01264</name>
</gene>
<evidence type="ECO:0000256" key="1">
    <source>
        <dbReference type="SAM" id="SignalP"/>
    </source>
</evidence>
<keyword evidence="3" id="KW-1185">Reference proteome</keyword>
<proteinExistence type="predicted"/>
<dbReference type="AlphaFoldDB" id="A0A1M6HMD3"/>
<dbReference type="Proteomes" id="UP000183994">
    <property type="component" value="Unassembled WGS sequence"/>
</dbReference>
<protein>
    <recommendedName>
        <fullName evidence="4">Lipoprotein</fullName>
    </recommendedName>
</protein>
<sequence length="207" mass="22883">MNVPARFLCSIIAVSLLFLPACTKTKVASTWKKENLQRGPIKSVLVVGMCTDPDTRELFESVFALEVLKHKVGAITGYETFPSNTCPTPEAIKEKCKSLNVDSVLLVRAISQEEAPVYQPPPTFETALEPVPFDGYLTKSSAMGIQTGAYRRQMLIRLQTRVFDVATEKQIWSAKTNTINPKSTYGLVEELSEKIISALKKDGLIAK</sequence>
<evidence type="ECO:0000313" key="2">
    <source>
        <dbReference type="EMBL" id="SHJ23330.1"/>
    </source>
</evidence>
<organism evidence="2 3">
    <name type="scientific">Desulfatibacillum alkenivorans DSM 16219</name>
    <dbReference type="NCBI Taxonomy" id="1121393"/>
    <lineage>
        <taxon>Bacteria</taxon>
        <taxon>Pseudomonadati</taxon>
        <taxon>Thermodesulfobacteriota</taxon>
        <taxon>Desulfobacteria</taxon>
        <taxon>Desulfobacterales</taxon>
        <taxon>Desulfatibacillaceae</taxon>
        <taxon>Desulfatibacillum</taxon>
    </lineage>
</organism>
<evidence type="ECO:0008006" key="4">
    <source>
        <dbReference type="Google" id="ProtNLM"/>
    </source>
</evidence>
<name>A0A1M6HMD3_9BACT</name>
<feature type="signal peptide" evidence="1">
    <location>
        <begin position="1"/>
        <end position="23"/>
    </location>
</feature>
<accession>A0A1M6HMD3</accession>
<feature type="chain" id="PRO_5012296772" description="Lipoprotein" evidence="1">
    <location>
        <begin position="24"/>
        <end position="207"/>
    </location>
</feature>
<dbReference type="RefSeq" id="WP_073474088.1">
    <property type="nucleotide sequence ID" value="NZ_FQZU01000005.1"/>
</dbReference>
<dbReference type="OrthoDB" id="6078026at2"/>
<dbReference type="STRING" id="1121393.SAMN02745216_01264"/>
<dbReference type="EMBL" id="FQZU01000005">
    <property type="protein sequence ID" value="SHJ23330.1"/>
    <property type="molecule type" value="Genomic_DNA"/>
</dbReference>
<keyword evidence="1" id="KW-0732">Signal</keyword>
<evidence type="ECO:0000313" key="3">
    <source>
        <dbReference type="Proteomes" id="UP000183994"/>
    </source>
</evidence>